<dbReference type="Proteomes" id="UP000838102">
    <property type="component" value="Unassembled WGS sequence"/>
</dbReference>
<dbReference type="InterPro" id="IPR007920">
    <property type="entry name" value="UPF0223"/>
</dbReference>
<accession>A0ABN8H9H5</accession>
<dbReference type="SUPFAM" id="SSF158504">
    <property type="entry name" value="BH2638-like"/>
    <property type="match status" value="1"/>
</dbReference>
<dbReference type="Pfam" id="PF05256">
    <property type="entry name" value="UPF0223"/>
    <property type="match status" value="1"/>
</dbReference>
<proteinExistence type="predicted"/>
<dbReference type="InterPro" id="IPR023324">
    <property type="entry name" value="BH2638-like_sf"/>
</dbReference>
<evidence type="ECO:0000313" key="1">
    <source>
        <dbReference type="EMBL" id="CAH1855025.1"/>
    </source>
</evidence>
<sequence>MNNYQLPIDGNWNTADIIAVSTLVDDVLMAYEEGIDCQKLLADYQAFCQVMPAKSEQKTFDRDLAQQTGYSIYQTIKQAQQATRKQLRL</sequence>
<evidence type="ECO:0000313" key="2">
    <source>
        <dbReference type="Proteomes" id="UP000838102"/>
    </source>
</evidence>
<keyword evidence="2" id="KW-1185">Reference proteome</keyword>
<dbReference type="EMBL" id="CAKOEU010000004">
    <property type="protein sequence ID" value="CAH1855025.1"/>
    <property type="molecule type" value="Genomic_DNA"/>
</dbReference>
<comment type="caution">
    <text evidence="1">The sequence shown here is derived from an EMBL/GenBank/DDBJ whole genome shotgun (WGS) entry which is preliminary data.</text>
</comment>
<name>A0ABN8H9H5_9LACO</name>
<gene>
    <name evidence="1" type="ORF">LMG032447_00991</name>
</gene>
<protein>
    <submittedName>
        <fullName evidence="1">Uncharacterized protein</fullName>
    </submittedName>
</protein>
<organism evidence="1 2">
    <name type="scientific">Convivina praedatoris</name>
    <dbReference type="NCBI Taxonomy" id="2880963"/>
    <lineage>
        <taxon>Bacteria</taxon>
        <taxon>Bacillati</taxon>
        <taxon>Bacillota</taxon>
        <taxon>Bacilli</taxon>
        <taxon>Lactobacillales</taxon>
        <taxon>Lactobacillaceae</taxon>
        <taxon>Convivina</taxon>
    </lineage>
</organism>
<reference evidence="1" key="1">
    <citation type="submission" date="2022-03" db="EMBL/GenBank/DDBJ databases">
        <authorList>
            <person name="Hettiarachchi G."/>
        </authorList>
    </citation>
    <scope>NUCLEOTIDE SEQUENCE</scope>
    <source>
        <strain evidence="1">LMG 32447</strain>
    </source>
</reference>
<dbReference type="Gene3D" id="1.10.220.80">
    <property type="entry name" value="BH2638-like"/>
    <property type="match status" value="1"/>
</dbReference>